<dbReference type="Proteomes" id="UP000284021">
    <property type="component" value="Unassembled WGS sequence"/>
</dbReference>
<evidence type="ECO:0000313" key="1">
    <source>
        <dbReference type="EMBL" id="RJG09012.1"/>
    </source>
</evidence>
<dbReference type="EMBL" id="QYUR01000008">
    <property type="protein sequence ID" value="RJG09012.1"/>
    <property type="molecule type" value="Genomic_DNA"/>
</dbReference>
<dbReference type="AlphaFoldDB" id="A0A418X948"/>
<comment type="caution">
    <text evidence="1">The sequence shown here is derived from an EMBL/GenBank/DDBJ whole genome shotgun (WGS) entry which is preliminary data.</text>
</comment>
<proteinExistence type="predicted"/>
<name>A0A418X948_9PSED</name>
<sequence>MVFDEGMGTTLLQHCVSGQCLLLADCCLSRPVESDLTNFFGFFNNDIFLFFVVAQAIGA</sequence>
<protein>
    <submittedName>
        <fullName evidence="1">Uncharacterized protein</fullName>
    </submittedName>
</protein>
<gene>
    <name evidence="1" type="ORF">D3879_24635</name>
</gene>
<evidence type="ECO:0000313" key="2">
    <source>
        <dbReference type="Proteomes" id="UP000284021"/>
    </source>
</evidence>
<organism evidence="1 2">
    <name type="scientific">Pseudomonas cavernicola</name>
    <dbReference type="NCBI Taxonomy" id="2320866"/>
    <lineage>
        <taxon>Bacteria</taxon>
        <taxon>Pseudomonadati</taxon>
        <taxon>Pseudomonadota</taxon>
        <taxon>Gammaproteobacteria</taxon>
        <taxon>Pseudomonadales</taxon>
        <taxon>Pseudomonadaceae</taxon>
        <taxon>Pseudomonas</taxon>
    </lineage>
</organism>
<accession>A0A418X948</accession>
<reference evidence="1 2" key="1">
    <citation type="submission" date="2018-09" db="EMBL/GenBank/DDBJ databases">
        <authorList>
            <person name="Zhu H."/>
        </authorList>
    </citation>
    <scope>NUCLEOTIDE SEQUENCE [LARGE SCALE GENOMIC DNA]</scope>
    <source>
        <strain evidence="1 2">K1S02-6</strain>
    </source>
</reference>
<keyword evidence="2" id="KW-1185">Reference proteome</keyword>